<feature type="domain" description="Response regulatory" evidence="3">
    <location>
        <begin position="4"/>
        <end position="118"/>
    </location>
</feature>
<name>A0ABX7VWH1_9BACI</name>
<evidence type="ECO:0000313" key="4">
    <source>
        <dbReference type="EMBL" id="QTN00884.1"/>
    </source>
</evidence>
<dbReference type="RefSeq" id="WP_209366010.1">
    <property type="nucleotide sequence ID" value="NZ_CP046956.1"/>
</dbReference>
<dbReference type="InterPro" id="IPR001789">
    <property type="entry name" value="Sig_transdc_resp-reg_receiver"/>
</dbReference>
<feature type="modified residue" description="4-aspartylphosphate" evidence="2">
    <location>
        <position position="53"/>
    </location>
</feature>
<reference evidence="4 5" key="1">
    <citation type="submission" date="2019-12" db="EMBL/GenBank/DDBJ databases">
        <title>The whole genome sequencing of a strain isolated from a Mars analog, Dalangtan Playa.</title>
        <authorList>
            <person name="Huang T."/>
        </authorList>
    </citation>
    <scope>NUCLEOTIDE SEQUENCE [LARGE SCALE GENOMIC DNA]</scope>
    <source>
        <strain evidence="4 5">DP4-553-S</strain>
    </source>
</reference>
<dbReference type="PROSITE" id="PS50110">
    <property type="entry name" value="RESPONSE_REGULATORY"/>
    <property type="match status" value="1"/>
</dbReference>
<protein>
    <submittedName>
        <fullName evidence="4">Response regulator</fullName>
    </submittedName>
</protein>
<evidence type="ECO:0000259" key="3">
    <source>
        <dbReference type="PROSITE" id="PS50110"/>
    </source>
</evidence>
<dbReference type="InterPro" id="IPR011006">
    <property type="entry name" value="CheY-like_superfamily"/>
</dbReference>
<accession>A0ABX7VWH1</accession>
<evidence type="ECO:0000313" key="5">
    <source>
        <dbReference type="Proteomes" id="UP000665043"/>
    </source>
</evidence>
<dbReference type="CDD" id="cd00156">
    <property type="entry name" value="REC"/>
    <property type="match status" value="1"/>
</dbReference>
<dbReference type="SUPFAM" id="SSF52172">
    <property type="entry name" value="CheY-like"/>
    <property type="match status" value="1"/>
</dbReference>
<gene>
    <name evidence="4" type="ORF">ERJ70_17285</name>
</gene>
<evidence type="ECO:0000256" key="1">
    <source>
        <dbReference type="ARBA" id="ARBA00022553"/>
    </source>
</evidence>
<dbReference type="Proteomes" id="UP000665043">
    <property type="component" value="Chromosome"/>
</dbReference>
<evidence type="ECO:0000256" key="2">
    <source>
        <dbReference type="PROSITE-ProRule" id="PRU00169"/>
    </source>
</evidence>
<organism evidence="4 5">
    <name type="scientific">Sediminibacillus dalangtanensis</name>
    <dbReference type="NCBI Taxonomy" id="2729421"/>
    <lineage>
        <taxon>Bacteria</taxon>
        <taxon>Bacillati</taxon>
        <taxon>Bacillota</taxon>
        <taxon>Bacilli</taxon>
        <taxon>Bacillales</taxon>
        <taxon>Bacillaceae</taxon>
        <taxon>Sediminibacillus</taxon>
    </lineage>
</organism>
<proteinExistence type="predicted"/>
<dbReference type="PANTHER" id="PTHR44591">
    <property type="entry name" value="STRESS RESPONSE REGULATOR PROTEIN 1"/>
    <property type="match status" value="1"/>
</dbReference>
<dbReference type="InterPro" id="IPR050595">
    <property type="entry name" value="Bact_response_regulator"/>
</dbReference>
<keyword evidence="5" id="KW-1185">Reference proteome</keyword>
<dbReference type="SMART" id="SM00448">
    <property type="entry name" value="REC"/>
    <property type="match status" value="1"/>
</dbReference>
<dbReference type="Gene3D" id="3.40.50.2300">
    <property type="match status" value="1"/>
</dbReference>
<sequence>MKKTVMIVDDQPGIRLLLEEILKTEGYEIKTAENGKEALDKIVNEPPDLLMVDYKLPIMDASALLHRLAERGVTVPAILMSGLAEELEGKKDQFPMVKEIFAKPFNIEEARERVNRILANKNNN</sequence>
<dbReference type="EMBL" id="CP046956">
    <property type="protein sequence ID" value="QTN00884.1"/>
    <property type="molecule type" value="Genomic_DNA"/>
</dbReference>
<dbReference type="Pfam" id="PF00072">
    <property type="entry name" value="Response_reg"/>
    <property type="match status" value="1"/>
</dbReference>
<keyword evidence="1 2" id="KW-0597">Phosphoprotein</keyword>
<dbReference type="PANTHER" id="PTHR44591:SF3">
    <property type="entry name" value="RESPONSE REGULATORY DOMAIN-CONTAINING PROTEIN"/>
    <property type="match status" value="1"/>
</dbReference>